<gene>
    <name evidence="2" type="ORF">DD238_001842</name>
</gene>
<feature type="chain" id="PRO_5018261266" evidence="1">
    <location>
        <begin position="24"/>
        <end position="312"/>
    </location>
</feature>
<keyword evidence="1" id="KW-0732">Signal</keyword>
<accession>A0A3M6VVC9</accession>
<comment type="caution">
    <text evidence="2">The sequence shown here is derived from an EMBL/GenBank/DDBJ whole genome shotgun (WGS) entry which is preliminary data.</text>
</comment>
<dbReference type="Proteomes" id="UP000282087">
    <property type="component" value="Unassembled WGS sequence"/>
</dbReference>
<reference evidence="2 3" key="1">
    <citation type="submission" date="2018-06" db="EMBL/GenBank/DDBJ databases">
        <title>Comparative genomics of downy mildews reveals potential adaptations to biotrophy.</title>
        <authorList>
            <person name="Fletcher K."/>
            <person name="Klosterman S.J."/>
            <person name="Derevnina L."/>
            <person name="Martin F."/>
            <person name="Koike S."/>
            <person name="Reyes Chin-Wo S."/>
            <person name="Mou B."/>
            <person name="Michelmore R."/>
        </authorList>
    </citation>
    <scope>NUCLEOTIDE SEQUENCE [LARGE SCALE GENOMIC DNA]</scope>
    <source>
        <strain evidence="2 3">R14</strain>
    </source>
</reference>
<feature type="signal peptide" evidence="1">
    <location>
        <begin position="1"/>
        <end position="23"/>
    </location>
</feature>
<organism evidence="2 3">
    <name type="scientific">Peronospora effusa</name>
    <dbReference type="NCBI Taxonomy" id="542832"/>
    <lineage>
        <taxon>Eukaryota</taxon>
        <taxon>Sar</taxon>
        <taxon>Stramenopiles</taxon>
        <taxon>Oomycota</taxon>
        <taxon>Peronosporomycetes</taxon>
        <taxon>Peronosporales</taxon>
        <taxon>Peronosporaceae</taxon>
        <taxon>Peronospora</taxon>
    </lineage>
</organism>
<evidence type="ECO:0000313" key="2">
    <source>
        <dbReference type="EMBL" id="RMX69756.1"/>
    </source>
</evidence>
<proteinExistence type="predicted"/>
<dbReference type="AlphaFoldDB" id="A0A3M6VVC9"/>
<sequence>MKWCILFVTISLILISAFVNVNSEQVFSRNHLKLQKIVATLPSLQLHVTLKHKAMELHGISDFQVYANPLVSKQQGDRVLYNGYTTFTDGPVRFTYSLVDGAPYLMTINSSSDAQIVRCIPPSTLPFNDMLSAFNALTPIPSASIVKIGNLFKTSFAGVQYAVCFAGKAGFTAYTSAMTITVNYLDNPVAIPRTTLKDGSSCNAIANAIEMTPTALALLSGTEVPVSTSRILKEETHMAMASSSCSCKSTPRPCLLFHGLGNEVEERGVQDTSRHFGWEKIESCSMLHNDQVCCTQYRRLSLDRLASSGNGV</sequence>
<name>A0A3M6VVC9_9STRA</name>
<dbReference type="VEuPathDB" id="FungiDB:DD237_007213"/>
<dbReference type="EMBL" id="QLLG01000014">
    <property type="protein sequence ID" value="RMX69756.1"/>
    <property type="molecule type" value="Genomic_DNA"/>
</dbReference>
<dbReference type="PANTHER" id="PTHR22538">
    <property type="entry name" value="CILIA- AND FLAGELLA-ASSOCIATED PROTEIN 74"/>
    <property type="match status" value="1"/>
</dbReference>
<evidence type="ECO:0000313" key="3">
    <source>
        <dbReference type="Proteomes" id="UP000282087"/>
    </source>
</evidence>
<protein>
    <submittedName>
        <fullName evidence="2">Uncharacterized protein</fullName>
    </submittedName>
</protein>
<evidence type="ECO:0000256" key="1">
    <source>
        <dbReference type="SAM" id="SignalP"/>
    </source>
</evidence>
<keyword evidence="3" id="KW-1185">Reference proteome</keyword>
<dbReference type="PANTHER" id="PTHR22538:SF1">
    <property type="entry name" value="VWFD DOMAIN-CONTAINING PROTEIN"/>
    <property type="match status" value="1"/>
</dbReference>